<name>A0A1V9YGA7_ACHHY</name>
<evidence type="ECO:0000256" key="1">
    <source>
        <dbReference type="ARBA" id="ARBA00004141"/>
    </source>
</evidence>
<dbReference type="InterPro" id="IPR000719">
    <property type="entry name" value="Prot_kinase_dom"/>
</dbReference>
<feature type="domain" description="Protein kinase" evidence="13">
    <location>
        <begin position="1724"/>
        <end position="2038"/>
    </location>
</feature>
<dbReference type="InterPro" id="IPR034003">
    <property type="entry name" value="ABCG_PDR_2"/>
</dbReference>
<gene>
    <name evidence="15" type="ORF">ACHHYP_13067</name>
</gene>
<organism evidence="15 16">
    <name type="scientific">Achlya hypogyna</name>
    <name type="common">Oomycete</name>
    <name type="synonym">Protoachlya hypogyna</name>
    <dbReference type="NCBI Taxonomy" id="1202772"/>
    <lineage>
        <taxon>Eukaryota</taxon>
        <taxon>Sar</taxon>
        <taxon>Stramenopiles</taxon>
        <taxon>Oomycota</taxon>
        <taxon>Saprolegniomycetes</taxon>
        <taxon>Saprolegniales</taxon>
        <taxon>Achlyaceae</taxon>
        <taxon>Achlya</taxon>
    </lineage>
</organism>
<dbReference type="InterPro" id="IPR003591">
    <property type="entry name" value="Leu-rich_rpt_typical-subtyp"/>
</dbReference>
<dbReference type="CDD" id="cd03232">
    <property type="entry name" value="ABCG_PDR_domain2"/>
    <property type="match status" value="1"/>
</dbReference>
<keyword evidence="5 12" id="KW-0812">Transmembrane</keyword>
<evidence type="ECO:0000313" key="15">
    <source>
        <dbReference type="EMBL" id="OQR84687.1"/>
    </source>
</evidence>
<dbReference type="InterPro" id="IPR003593">
    <property type="entry name" value="AAA+_ATPase"/>
</dbReference>
<evidence type="ECO:0000256" key="6">
    <source>
        <dbReference type="ARBA" id="ARBA00022737"/>
    </source>
</evidence>
<dbReference type="OrthoDB" id="4062651at2759"/>
<dbReference type="InterPro" id="IPR051681">
    <property type="entry name" value="Ser/Thr_Kinases-Pseudokinases"/>
</dbReference>
<dbReference type="FunFam" id="3.40.50.300:FF:000289">
    <property type="entry name" value="ABC transporter G family member 31"/>
    <property type="match status" value="1"/>
</dbReference>
<feature type="transmembrane region" description="Helical" evidence="12">
    <location>
        <begin position="534"/>
        <end position="559"/>
    </location>
</feature>
<dbReference type="STRING" id="1202772.A0A1V9YGA7"/>
<feature type="transmembrane region" description="Helical" evidence="12">
    <location>
        <begin position="1223"/>
        <end position="1244"/>
    </location>
</feature>
<feature type="compositionally biased region" description="Polar residues" evidence="11">
    <location>
        <begin position="288"/>
        <end position="301"/>
    </location>
</feature>
<keyword evidence="6" id="KW-0677">Repeat</keyword>
<dbReference type="SMART" id="SM00382">
    <property type="entry name" value="AAA"/>
    <property type="match status" value="1"/>
</dbReference>
<dbReference type="Pfam" id="PF07714">
    <property type="entry name" value="PK_Tyr_Ser-Thr"/>
    <property type="match status" value="4"/>
</dbReference>
<proteinExistence type="inferred from homology"/>
<dbReference type="GO" id="GO:0016887">
    <property type="term" value="F:ATP hydrolysis activity"/>
    <property type="evidence" value="ECO:0007669"/>
    <property type="project" value="InterPro"/>
</dbReference>
<dbReference type="PROSITE" id="PS00108">
    <property type="entry name" value="PROTEIN_KINASE_ST"/>
    <property type="match status" value="5"/>
</dbReference>
<dbReference type="GO" id="GO:0140359">
    <property type="term" value="F:ABC-type transporter activity"/>
    <property type="evidence" value="ECO:0007669"/>
    <property type="project" value="InterPro"/>
</dbReference>
<dbReference type="Proteomes" id="UP000243579">
    <property type="component" value="Unassembled WGS sequence"/>
</dbReference>
<evidence type="ECO:0000259" key="14">
    <source>
        <dbReference type="PROSITE" id="PS50893"/>
    </source>
</evidence>
<accession>A0A1V9YGA7</accession>
<dbReference type="InterPro" id="IPR032675">
    <property type="entry name" value="LRR_dom_sf"/>
</dbReference>
<dbReference type="GO" id="GO:0016020">
    <property type="term" value="C:membrane"/>
    <property type="evidence" value="ECO:0007669"/>
    <property type="project" value="UniProtKB-SubCell"/>
</dbReference>
<dbReference type="Pfam" id="PF01061">
    <property type="entry name" value="ABC2_membrane"/>
    <property type="match status" value="2"/>
</dbReference>
<comment type="caution">
    <text evidence="15">The sequence shown here is derived from an EMBL/GenBank/DDBJ whole genome shotgun (WGS) entry which is preliminary data.</text>
</comment>
<dbReference type="GO" id="GO:0004674">
    <property type="term" value="F:protein serine/threonine kinase activity"/>
    <property type="evidence" value="ECO:0007669"/>
    <property type="project" value="TreeGrafter"/>
</dbReference>
<evidence type="ECO:0000256" key="12">
    <source>
        <dbReference type="SAM" id="Phobius"/>
    </source>
</evidence>
<reference evidence="15 16" key="1">
    <citation type="journal article" date="2014" name="Genome Biol. Evol.">
        <title>The secreted proteins of Achlya hypogyna and Thraustotheca clavata identify the ancestral oomycete secretome and reveal gene acquisitions by horizontal gene transfer.</title>
        <authorList>
            <person name="Misner I."/>
            <person name="Blouin N."/>
            <person name="Leonard G."/>
            <person name="Richards T.A."/>
            <person name="Lane C.E."/>
        </authorList>
    </citation>
    <scope>NUCLEOTIDE SEQUENCE [LARGE SCALE GENOMIC DNA]</scope>
    <source>
        <strain evidence="15 16">ATCC 48635</strain>
    </source>
</reference>
<feature type="transmembrane region" description="Helical" evidence="12">
    <location>
        <begin position="3799"/>
        <end position="3817"/>
    </location>
</feature>
<evidence type="ECO:0000256" key="3">
    <source>
        <dbReference type="ARBA" id="ARBA00022448"/>
    </source>
</evidence>
<feature type="transmembrane region" description="Helical" evidence="12">
    <location>
        <begin position="1081"/>
        <end position="1102"/>
    </location>
</feature>
<evidence type="ECO:0000256" key="5">
    <source>
        <dbReference type="ARBA" id="ARBA00022692"/>
    </source>
</evidence>
<dbReference type="InterPro" id="IPR008271">
    <property type="entry name" value="Ser/Thr_kinase_AS"/>
</dbReference>
<evidence type="ECO:0000313" key="16">
    <source>
        <dbReference type="Proteomes" id="UP000243579"/>
    </source>
</evidence>
<dbReference type="EMBL" id="JNBR01001841">
    <property type="protein sequence ID" value="OQR84687.1"/>
    <property type="molecule type" value="Genomic_DNA"/>
</dbReference>
<feature type="domain" description="Protein kinase" evidence="13">
    <location>
        <begin position="173"/>
        <end position="506"/>
    </location>
</feature>
<evidence type="ECO:0000256" key="9">
    <source>
        <dbReference type="ARBA" id="ARBA00022989"/>
    </source>
</evidence>
<dbReference type="Pfam" id="PF00005">
    <property type="entry name" value="ABC_tran"/>
    <property type="match status" value="1"/>
</dbReference>
<keyword evidence="3" id="KW-0813">Transport</keyword>
<feature type="transmembrane region" description="Helical" evidence="12">
    <location>
        <begin position="1114"/>
        <end position="1135"/>
    </location>
</feature>
<sequence>MGKAKAQVGDVANNSLRGFYATEAQFALLTNITERRRFRYSPPPADFACSDAHGKVLRIERLAGTLPVCVLPNPKTASAVDGATWAGAIGAVVAVAAAIILYLVCRSRAQAKLQAQLQEQNATLLATSAPKHWYEESTDDAAAYYPIVESVRLHYDARFDEFLAPYRIPVTDLERHVVIARGGFGVVYHATLRGIESVAMKRMLPHFIESAGAIEEFMQEIRLYAHLMHPKIVQFIGVTWTTLYNISMVTEFMPYGDVWSLLEANASVRGWHERLHREPILLAKSALGTPSTAPNSNSDGTEASPKERRGYSGPVSTTSAGISRFSILTDVVEAMIYLHGFAVPVIHRDIKARNVLLGPQYEAKLTDFGTSRLRVDELTMTAEIGTSAWIAPEVLKGIRYTEKADIYSFGVMMTELDTVEVPYAKVYAEPGCTLALARARIAMLVAAGDIVPEFSAECPAGIAAIGAACLAHDPETRPCSSDLAKMLQQVSPLNKGGYDVAIHVTLSKTDDFVKKTCLCTRLEYPEIVNFDDSVMVLGVLFCINTFLAYGQLPMVPVFIASRLTFYKQRAAGFFPTLAFVLAQSLAPVPFLLLETLLCGTLVYWVAGFSAVASTYVTYLLLLFALNLTFAMWFFFVAAASPSLHVADPVSLLTILITVVFAGFVIPSASLPSFTVWIFWLNPLAWCIRGLAINEYTSPEYSVCEFNGIDYCTRVNATFGDAQLRQFDLPTDRVWIWYVAVPIAMPTIDIPPVTLAFKDLYYLVPNPTKGEPDLELLKGVSGFALPGTITALMGSSGAGKTTLMDVISGRKTGGTIKGSILLNGYPATDLAIRRATGYCEQTDVHSEATTFREALQFSALLRQSSAVPTPAKLAYVEHCLELLDLGSLADTLVRGSSVEQMKRLTIGVELAAAPSILFLDEPTSGLDARSAKIVMSSVRQIASTGRTVVCTIHQPSADVFEMFDALLLLQRGGHTVYFGNLGPDASRLVGYLSAIPGTPALETGTNPATWMLDVITGAGIDYPSAFKMSPEREALEEALVVHATVHPSRPEVAFGAKRAASTWTQSHLITQRFFRMYWRTPAFTNTRFFIAIVLAVLFGIVYVGADYTTFTGANAGVGMVYVTTTYVGYIAFNSVIGISTLDRPAFYRERAAQTYSAFAYFVGTTLVEVPYAVATTFLFTIIFYPFVGFHGSVQACLAYASTLSLSVLLYVYMGQFMAYALPTIESAVLIGVLMNSIFFLFYGYLPTASTIPDAYRWLYTITPPKYAMAVLTAETFATCNKADDWGCHILQDAPPTLLRDGPNVTVKQFVETTYEMRARDTTTNVAAVVGFIVLFRLLAVFVNQSTFTTYCPGITFTNNLPTYVVPDQPSCIWYPNGTVWRGANKTTFFHVNGTEVIATGNLKNAIWGGIEFDQVDYLPSKVPVVALENVGIKSLRPAYTHDVHGDMLGVISLYLRYNKLTEVNVEFTSNLQELSVSFNRISTINIVAQSLWKLLLASNKLTSVPPAITQLRSLKNFRLLTNNLITSIDGVEWPFALTTLILAGNAITEVHANFPPEITILYINTAVSGRLLETFLGNNITAFYVNQQQFALLSTINESAIRSIADISHLPLFSNISTSTCRGQFTVRRLLGKYDVCYVSEPTNSHAVRIGVPAVVGLVVAAVLVTTTVACLCVRKRDEMRRARAAKWYDDDDGRFFAVADSTRLYYDVRFDDALREFRIPVDDLERDVVIAKGGFGVVYRATLRGETPVAMKRMLPTVVDSAEAVDEFMKEIRLYAQLTHPKIVQFVGIAWSTLHNISMVTEFMPHGDVWSLVEANKDAVTSWLTPMRQLNELQSRPRHHTSSTQSSTMSELLAADATIVHSAPRAGASRLAIVTDVADALAYLHSFATPVIHRDIKARNVLLGPQYEAKLTDFGTSRLRMDELTMTAEIGTTAWIAPEVLKGVRYTEKADIYSFGVMMSELDTVEVPYSSVYLEPGCTLTLARARIAMLVSTGEIVPSFTEACPGSIVAVARRCLAFNPEGRPTAQELAAMLQHEMKPPITTALGLLTVAIAAAYDVNLDPRRATASGPVVRVAASTFTTDCTGVVFAPQADFVVPDQPSCVWYPNGTVWRGANKTDEFMIGSQRVNRTGNVKNAVYGGMTIDVLGILPTKAPVVVLDNVGLRQLNTSLSVGIDGINVGVLALYLWNNNLTNVVSTFNGDLQELYLANNSISSVRIQASGLNILDLTGNDLNDATLNASFLPPTMSILSLGANALTKVPLLARWPQLATLHLYGNAISEVVADFPPSLQSLSFAENPITAFYANASQFALLEQVNETIKAPTGWRPHPLFTTITNTSCRKHLYTRLLFDKYPICLLPDTASGITAAPATHLSWGLLSALILLAIAVTAAAAYVIVRRRKPRTKWYDDDDGQFFAVADSSRLYYDVRFDDALREFRIPVDDLERDVVIAKGGFGVVYRATLRGETPVAMKRMLPTVVDSAEAVDEFMKEIRLYAQLTHPKIVQFVGIAWSTLHNISMVTEFMPHGDVWSLVEANKDAVTSWFEPMVQGGVRKLKALISSRRRTASSQSGSATESGGATYCGSADMLRDEGATRMAIVTDVADALVYLHSFATPVIHRDIKARNVLLGPQYEAKLTDFGTSRLRMDELTMTAEIGTSAWIAPEVLKGVRYTEKADIYSFGVMMAELDTVEVPYSNVYLEPGCTLALARARIAMLVATGEIAPTFTKACPAGIVTIARACLAHQPEDRPTASELTLMLREQNRKKHGNPRLGTATTNMSVTQATFTTLCDGVVFPADPTFAVPDQPSCVWYPNGTVWRGANKTTESIFGEKTGNIKNSLIDTPHVDFVAFLPNQAPVTVLANLGISRLNRSFTRDCENIRLETSALYIPNNNLTNLDVAFASPMVMLDARNNQISSVNVNASGLTTMWLSGNPIVETTFDGSPLPPALVEMYAEASVARNNNPSRTMSYANLKRLPTSVLIPSLQRLRASNNSITSIGDITWPSGMTEITLENNSISSVVANFPPTLRTLSLYGNPIVTFYANTSQFKVLSKLANWQRTNESRPVVSVELSGVSCRGHIGVQAIPNTSLFICILPDDKTASWSTIIGVGVGVLVLVVFCTVVVVRLRRQRRLQQQWWYHETADDAEAAAETERLHHDVRFDDRLQALRIPVEDLERDVVLARGGFGVVYLATLRKKERVAMKRLLPTFVASARAIDEFMHEIRIYSTLSHDNIVAFKGVAWSNSRNITIVMEYMPYSDVWSLLLKNKWVTSWHQKMQHDSMRGRTTMGMVKGPDFGVSKMDVARSIAAALSYLHGLDTPVIHRDIKARNVLLGPEYEAKLTDFGTSRLRVDDLTMTAEIGTAAWIAPEVLKGIRYTEKADIYSFGVMMSELDTTEIPYANMFMEPGSTLTLARTRIAMLVVNGELRPGFRNQCPSRVARVARRCLSFNPEHRPTAVELCELLAPRPVAAWGLLLASLALGLDVRQGLTSEVYPVTEATFTTHCDNITWSEAAYEGDYIPDQTSCVWYPDGTVWRGAVKTYSSRQGTTGWIKNTLDGSMTVEFVAFLPNTAAVIKLDNLGIKHVNESLNTDIHGVPLVAKTIQLMGNQITIINITLSDTVTMLNLRDNKLTDASFASGPLPPSVNLLDMSNNSLTQVPPQVLTKDLVNISLNNNAIQSIDGVEWPRNLQMLSLWNNSIRQIHANFPATLTHLCLAGNPISAFYANQSQFNLLSKLLNPAPTTVATSNDSTISVIDMCGNVLSTTLTSVDCAGHASTKMLFGVFPICLVADAASPSSIPTSTIVILALSLALLGVLGCLFYRMCHKKKWFEETEEPPVTGLADSCRLYHDVRFEEAFQAYRIPATALERRRILARGGFGIVYLAAYHPVPTSSHRTYVAMKRLLPSFVDNPHAIDEFMQEIRVYAQLTHPKVVQFVGITWTTLYNMSIVTEYMPYGDVWSLLLANPKVPSWEAPMIADSVLPAKDIQSLGSAHSFTGEPWRSAPTISSDTSSCFARGASKLGIAMDMVEAMMYLHGLETPVIHRDIKARNILLGPHYEAKLTDFGTSRAREDEMTMTAEIGTAAWIAPEVLKGIRYGEKADIYSFGVLLSELDTGEVPYSHVYLEPGCTVTLARTRIAMMVVGGEIAPRFTLQCPSGIYEIARQCLAYNPDDRPDATELYDLFQEYQHFFESI</sequence>
<keyword evidence="16" id="KW-1185">Reference proteome</keyword>
<dbReference type="Gene3D" id="3.40.50.300">
    <property type="entry name" value="P-loop containing nucleotide triphosphate hydrolases"/>
    <property type="match status" value="1"/>
</dbReference>
<evidence type="ECO:0000256" key="4">
    <source>
        <dbReference type="ARBA" id="ARBA00022614"/>
    </source>
</evidence>
<evidence type="ECO:0000259" key="13">
    <source>
        <dbReference type="PROSITE" id="PS50011"/>
    </source>
</evidence>
<keyword evidence="7" id="KW-0547">Nucleotide-binding</keyword>
<dbReference type="InterPro" id="IPR003439">
    <property type="entry name" value="ABC_transporter-like_ATP-bd"/>
</dbReference>
<feature type="domain" description="ABC transporter" evidence="14">
    <location>
        <begin position="754"/>
        <end position="995"/>
    </location>
</feature>
<dbReference type="InterPro" id="IPR011009">
    <property type="entry name" value="Kinase-like_dom_sf"/>
</dbReference>
<dbReference type="Pfam" id="PF00069">
    <property type="entry name" value="Pkinase"/>
    <property type="match status" value="1"/>
</dbReference>
<feature type="transmembrane region" description="Helical" evidence="12">
    <location>
        <begin position="1191"/>
        <end position="1211"/>
    </location>
</feature>
<dbReference type="SMART" id="SM00220">
    <property type="entry name" value="S_TKc"/>
    <property type="match status" value="5"/>
</dbReference>
<dbReference type="InterPro" id="IPR027417">
    <property type="entry name" value="P-loop_NTPase"/>
</dbReference>
<evidence type="ECO:0000256" key="10">
    <source>
        <dbReference type="ARBA" id="ARBA00023136"/>
    </source>
</evidence>
<keyword evidence="8 15" id="KW-0067">ATP-binding</keyword>
<feature type="transmembrane region" description="Helical" evidence="12">
    <location>
        <begin position="579"/>
        <end position="606"/>
    </location>
</feature>
<dbReference type="SUPFAM" id="SSF52058">
    <property type="entry name" value="L domain-like"/>
    <property type="match status" value="4"/>
</dbReference>
<dbReference type="PROSITE" id="PS50893">
    <property type="entry name" value="ABC_TRANSPORTER_2"/>
    <property type="match status" value="1"/>
</dbReference>
<dbReference type="Gene3D" id="1.10.510.10">
    <property type="entry name" value="Transferase(Phosphotransferase) domain 1"/>
    <property type="match status" value="6"/>
</dbReference>
<keyword evidence="4" id="KW-0433">Leucine-rich repeat</keyword>
<feature type="region of interest" description="Disordered" evidence="11">
    <location>
        <begin position="287"/>
        <end position="316"/>
    </location>
</feature>
<feature type="domain" description="Protein kinase" evidence="13">
    <location>
        <begin position="3172"/>
        <end position="3466"/>
    </location>
</feature>
<comment type="subcellular location">
    <subcellularLocation>
        <location evidence="1">Membrane</location>
        <topology evidence="1">Multi-pass membrane protein</topology>
    </subcellularLocation>
</comment>
<feature type="transmembrane region" description="Helical" evidence="12">
    <location>
        <begin position="83"/>
        <end position="104"/>
    </location>
</feature>
<keyword evidence="9 12" id="KW-1133">Transmembrane helix</keyword>
<dbReference type="SMART" id="SM00369">
    <property type="entry name" value="LRR_TYP"/>
    <property type="match status" value="6"/>
</dbReference>
<feature type="transmembrane region" description="Helical" evidence="12">
    <location>
        <begin position="3103"/>
        <end position="3122"/>
    </location>
</feature>
<protein>
    <submittedName>
        <fullName evidence="15">ATP-binding Cassette (ABC) Superfamily</fullName>
    </submittedName>
</protein>
<feature type="transmembrane region" description="Helical" evidence="12">
    <location>
        <begin position="651"/>
        <end position="679"/>
    </location>
</feature>
<dbReference type="SUPFAM" id="SSF52540">
    <property type="entry name" value="P-loop containing nucleoside triphosphate hydrolases"/>
    <property type="match status" value="1"/>
</dbReference>
<dbReference type="PANTHER" id="PTHR44329:SF214">
    <property type="entry name" value="PROTEIN KINASE DOMAIN-CONTAINING PROTEIN"/>
    <property type="match status" value="1"/>
</dbReference>
<evidence type="ECO:0000256" key="11">
    <source>
        <dbReference type="SAM" id="MobiDB-lite"/>
    </source>
</evidence>
<evidence type="ECO:0000256" key="7">
    <source>
        <dbReference type="ARBA" id="ARBA00022741"/>
    </source>
</evidence>
<feature type="transmembrane region" description="Helical" evidence="12">
    <location>
        <begin position="1156"/>
        <end position="1185"/>
    </location>
</feature>
<comment type="similarity">
    <text evidence="2">Belongs to the protein kinase superfamily. TKL Ser/Thr protein kinase family. ROCO subfamily.</text>
</comment>
<dbReference type="InterPro" id="IPR001245">
    <property type="entry name" value="Ser-Thr/Tyr_kinase_cat_dom"/>
</dbReference>
<feature type="domain" description="Protein kinase" evidence="13">
    <location>
        <begin position="3863"/>
        <end position="4186"/>
    </location>
</feature>
<dbReference type="SUPFAM" id="SSF56112">
    <property type="entry name" value="Protein kinase-like (PK-like)"/>
    <property type="match status" value="5"/>
</dbReference>
<dbReference type="Gene3D" id="3.30.200.20">
    <property type="entry name" value="Phosphorylase Kinase, domain 1"/>
    <property type="match status" value="3"/>
</dbReference>
<dbReference type="PANTHER" id="PTHR44329">
    <property type="entry name" value="SERINE/THREONINE-PROTEIN KINASE TNNI3K-RELATED"/>
    <property type="match status" value="1"/>
</dbReference>
<evidence type="ECO:0000256" key="8">
    <source>
        <dbReference type="ARBA" id="ARBA00022840"/>
    </source>
</evidence>
<keyword evidence="10 12" id="KW-0472">Membrane</keyword>
<dbReference type="GO" id="GO:0005524">
    <property type="term" value="F:ATP binding"/>
    <property type="evidence" value="ECO:0007669"/>
    <property type="project" value="UniProtKB-KW"/>
</dbReference>
<feature type="transmembrane region" description="Helical" evidence="12">
    <location>
        <begin position="2374"/>
        <end position="2396"/>
    </location>
</feature>
<dbReference type="InterPro" id="IPR013525">
    <property type="entry name" value="ABC2_TM"/>
</dbReference>
<feature type="transmembrane region" description="Helical" evidence="12">
    <location>
        <begin position="618"/>
        <end position="639"/>
    </location>
</feature>
<dbReference type="Gene3D" id="3.80.10.10">
    <property type="entry name" value="Ribonuclease Inhibitor"/>
    <property type="match status" value="4"/>
</dbReference>
<evidence type="ECO:0000256" key="2">
    <source>
        <dbReference type="ARBA" id="ARBA00008171"/>
    </source>
</evidence>
<feature type="domain" description="Protein kinase" evidence="13">
    <location>
        <begin position="2442"/>
        <end position="2769"/>
    </location>
</feature>
<dbReference type="PROSITE" id="PS50011">
    <property type="entry name" value="PROTEIN_KINASE_DOM"/>
    <property type="match status" value="5"/>
</dbReference>